<protein>
    <submittedName>
        <fullName evidence="2">Uncharacterized protein</fullName>
    </submittedName>
</protein>
<comment type="caution">
    <text evidence="2">The sequence shown here is derived from an EMBL/GenBank/DDBJ whole genome shotgun (WGS) entry which is preliminary data.</text>
</comment>
<name>A0A163MK51_DIDRA</name>
<gene>
    <name evidence="2" type="ORF">ST47_g72</name>
</gene>
<accession>A0A163MK51</accession>
<feature type="region of interest" description="Disordered" evidence="1">
    <location>
        <begin position="266"/>
        <end position="292"/>
    </location>
</feature>
<evidence type="ECO:0000313" key="3">
    <source>
        <dbReference type="Proteomes" id="UP000076837"/>
    </source>
</evidence>
<feature type="compositionally biased region" description="Basic and acidic residues" evidence="1">
    <location>
        <begin position="271"/>
        <end position="282"/>
    </location>
</feature>
<sequence>MDQGFSTSLFKDQNFYACFDQTKLPPPDLINITYNNMAGPTKSERVTRKRRYPTAESTDKATRYVKRVKTGAKAKSPIDQSTQPDKAKAFDPKGSTPEEWKDEERHWIKCHYQLLLSALDKAPCSAPEVTISCAYFNAYFQGYVSEPTKDEISQLLYAKRTFAEFREEIYRNHRRLFEQVTEKSLENTAAGVKKAFHPIVTPSILETYIKIQGEFTDADADQSNLPHDKGTSELVEFIKNVVTQQIASSEPTWIADGRANILRRRPLNMSDRADHKTGDYKNTRKNRDRNEDREEWYNDYSARNTSDDYIEISYRPLEKSLQVRMEYRNIYADVGNALLNMAILRPDGYDGDLKALVQDKTDVELPLMNADQRKEFDEHVEAVKAGDALRRRLFEEDEDAAESIRKMKWR</sequence>
<dbReference type="Proteomes" id="UP000076837">
    <property type="component" value="Unassembled WGS sequence"/>
</dbReference>
<dbReference type="AlphaFoldDB" id="A0A163MK51"/>
<proteinExistence type="predicted"/>
<evidence type="ECO:0000256" key="1">
    <source>
        <dbReference type="SAM" id="MobiDB-lite"/>
    </source>
</evidence>
<keyword evidence="3" id="KW-1185">Reference proteome</keyword>
<feature type="region of interest" description="Disordered" evidence="1">
    <location>
        <begin position="72"/>
        <end position="98"/>
    </location>
</feature>
<feature type="compositionally biased region" description="Basic and acidic residues" evidence="1">
    <location>
        <begin position="85"/>
        <end position="98"/>
    </location>
</feature>
<evidence type="ECO:0000313" key="2">
    <source>
        <dbReference type="EMBL" id="KZM28787.1"/>
    </source>
</evidence>
<reference evidence="2 3" key="1">
    <citation type="journal article" date="2016" name="Sci. Rep.">
        <title>Draft genome sequencing and secretome analysis of fungal phytopathogen Ascochyta rabiei provides insight into the necrotrophic effector repertoire.</title>
        <authorList>
            <person name="Verma S."/>
            <person name="Gazara R.K."/>
            <person name="Nizam S."/>
            <person name="Parween S."/>
            <person name="Chattopadhyay D."/>
            <person name="Verma P.K."/>
        </authorList>
    </citation>
    <scope>NUCLEOTIDE SEQUENCE [LARGE SCALE GENOMIC DNA]</scope>
    <source>
        <strain evidence="2 3">ArDII</strain>
    </source>
</reference>
<organism evidence="2 3">
    <name type="scientific">Didymella rabiei</name>
    <name type="common">Chickpea ascochyta blight fungus</name>
    <name type="synonym">Mycosphaerella rabiei</name>
    <dbReference type="NCBI Taxonomy" id="5454"/>
    <lineage>
        <taxon>Eukaryota</taxon>
        <taxon>Fungi</taxon>
        <taxon>Dikarya</taxon>
        <taxon>Ascomycota</taxon>
        <taxon>Pezizomycotina</taxon>
        <taxon>Dothideomycetes</taxon>
        <taxon>Pleosporomycetidae</taxon>
        <taxon>Pleosporales</taxon>
        <taxon>Pleosporineae</taxon>
        <taxon>Didymellaceae</taxon>
        <taxon>Ascochyta</taxon>
    </lineage>
</organism>
<feature type="region of interest" description="Disordered" evidence="1">
    <location>
        <begin position="41"/>
        <end position="60"/>
    </location>
</feature>
<dbReference type="EMBL" id="JYNV01000002">
    <property type="protein sequence ID" value="KZM28787.1"/>
    <property type="molecule type" value="Genomic_DNA"/>
</dbReference>